<dbReference type="EMBL" id="FWXR01000016">
    <property type="protein sequence ID" value="SMC98558.1"/>
    <property type="molecule type" value="Genomic_DNA"/>
</dbReference>
<evidence type="ECO:0000256" key="7">
    <source>
        <dbReference type="SAM" id="MobiDB-lite"/>
    </source>
</evidence>
<evidence type="ECO:0000256" key="5">
    <source>
        <dbReference type="ARBA" id="ARBA00023004"/>
    </source>
</evidence>
<dbReference type="PRINTS" id="PR00463">
    <property type="entry name" value="EP450I"/>
</dbReference>
<name>A0A1W2DNF3_9HYPH</name>
<protein>
    <submittedName>
        <fullName evidence="8">Fatty-acid peroxygenase</fullName>
    </submittedName>
</protein>
<dbReference type="GO" id="GO:0016705">
    <property type="term" value="F:oxidoreductase activity, acting on paired donors, with incorporation or reduction of molecular oxygen"/>
    <property type="evidence" value="ECO:0007669"/>
    <property type="project" value="InterPro"/>
</dbReference>
<dbReference type="CDD" id="cd11067">
    <property type="entry name" value="CYP152"/>
    <property type="match status" value="1"/>
</dbReference>
<evidence type="ECO:0000256" key="4">
    <source>
        <dbReference type="ARBA" id="ARBA00023002"/>
    </source>
</evidence>
<dbReference type="PANTHER" id="PTHR24302:SF15">
    <property type="entry name" value="FATTY-ACID PEROXYGENASE"/>
    <property type="match status" value="1"/>
</dbReference>
<dbReference type="PANTHER" id="PTHR24302">
    <property type="entry name" value="CYTOCHROME P450 FAMILY 3"/>
    <property type="match status" value="1"/>
</dbReference>
<dbReference type="RefSeq" id="WP_210190534.1">
    <property type="nucleotide sequence ID" value="NZ_FWXR01000016.1"/>
</dbReference>
<dbReference type="Pfam" id="PF00067">
    <property type="entry name" value="p450"/>
    <property type="match status" value="1"/>
</dbReference>
<keyword evidence="2 6" id="KW-0349">Heme</keyword>
<dbReference type="InterPro" id="IPR002401">
    <property type="entry name" value="Cyt_P450_E_grp-I"/>
</dbReference>
<keyword evidence="3 6" id="KW-0479">Metal-binding</keyword>
<feature type="region of interest" description="Disordered" evidence="7">
    <location>
        <begin position="420"/>
        <end position="447"/>
    </location>
</feature>
<dbReference type="Gene3D" id="1.10.630.10">
    <property type="entry name" value="Cytochrome P450"/>
    <property type="match status" value="1"/>
</dbReference>
<evidence type="ECO:0000256" key="3">
    <source>
        <dbReference type="ARBA" id="ARBA00022723"/>
    </source>
</evidence>
<comment type="similarity">
    <text evidence="1">Belongs to the cytochrome P450 family.</text>
</comment>
<proteinExistence type="inferred from homology"/>
<dbReference type="STRING" id="937218.SAMN06297251_11635"/>
<evidence type="ECO:0000256" key="2">
    <source>
        <dbReference type="ARBA" id="ARBA00022617"/>
    </source>
</evidence>
<dbReference type="GO" id="GO:0004497">
    <property type="term" value="F:monooxygenase activity"/>
    <property type="evidence" value="ECO:0007669"/>
    <property type="project" value="InterPro"/>
</dbReference>
<dbReference type="InterPro" id="IPR001128">
    <property type="entry name" value="Cyt_P450"/>
</dbReference>
<keyword evidence="5 6" id="KW-0408">Iron</keyword>
<dbReference type="GO" id="GO:0020037">
    <property type="term" value="F:heme binding"/>
    <property type="evidence" value="ECO:0007669"/>
    <property type="project" value="InterPro"/>
</dbReference>
<feature type="binding site" description="axial binding residue" evidence="6">
    <location>
        <position position="393"/>
    </location>
    <ligand>
        <name>heme</name>
        <dbReference type="ChEBI" id="CHEBI:30413"/>
    </ligand>
    <ligandPart>
        <name>Fe</name>
        <dbReference type="ChEBI" id="CHEBI:18248"/>
    </ligandPart>
</feature>
<dbReference type="Proteomes" id="UP000192656">
    <property type="component" value="Unassembled WGS sequence"/>
</dbReference>
<organism evidence="8 9">
    <name type="scientific">Fulvimarina manganoxydans</name>
    <dbReference type="NCBI Taxonomy" id="937218"/>
    <lineage>
        <taxon>Bacteria</taxon>
        <taxon>Pseudomonadati</taxon>
        <taxon>Pseudomonadota</taxon>
        <taxon>Alphaproteobacteria</taxon>
        <taxon>Hyphomicrobiales</taxon>
        <taxon>Aurantimonadaceae</taxon>
        <taxon>Fulvimarina</taxon>
    </lineage>
</organism>
<accession>A0A1W2DNF3</accession>
<gene>
    <name evidence="8" type="ORF">SAMN06297251_11635</name>
</gene>
<dbReference type="SUPFAM" id="SSF48264">
    <property type="entry name" value="Cytochrome P450"/>
    <property type="match status" value="1"/>
</dbReference>
<evidence type="ECO:0000313" key="8">
    <source>
        <dbReference type="EMBL" id="SMC98558.1"/>
    </source>
</evidence>
<comment type="cofactor">
    <cofactor evidence="6">
        <name>heme</name>
        <dbReference type="ChEBI" id="CHEBI:30413"/>
    </cofactor>
</comment>
<dbReference type="InterPro" id="IPR036396">
    <property type="entry name" value="Cyt_P450_sf"/>
</dbReference>
<dbReference type="GO" id="GO:0005506">
    <property type="term" value="F:iron ion binding"/>
    <property type="evidence" value="ECO:0007669"/>
    <property type="project" value="InterPro"/>
</dbReference>
<evidence type="ECO:0000256" key="6">
    <source>
        <dbReference type="PIRSR" id="PIRSR602401-1"/>
    </source>
</evidence>
<keyword evidence="4" id="KW-0560">Oxidoreductase</keyword>
<feature type="region of interest" description="Disordered" evidence="7">
    <location>
        <begin position="1"/>
        <end position="28"/>
    </location>
</feature>
<dbReference type="AlphaFoldDB" id="A0A1W2DNF3"/>
<dbReference type="InterPro" id="IPR050705">
    <property type="entry name" value="Cytochrome_P450_3A"/>
</dbReference>
<evidence type="ECO:0000256" key="1">
    <source>
        <dbReference type="ARBA" id="ARBA00010617"/>
    </source>
</evidence>
<evidence type="ECO:0000313" key="9">
    <source>
        <dbReference type="Proteomes" id="UP000192656"/>
    </source>
</evidence>
<keyword evidence="9" id="KW-1185">Reference proteome</keyword>
<sequence length="447" mass="50799">MNSFYDTSRDEPDRPIAQMDDESLRTGGSAKALDTIPKEETIDATRAFFQEGYRFVSNRCERFGSDIFETRLLGGPAICMRGAQAAEMFYEPERMTRKGALPMSTLKLLQDKGSVATLDGPAHHHRKAMFLDLLSPAHAEAIARRAAEELETRAAAWPRLHRVRLIDEFHTILGQAIFEWAKVPVPRDELPRLIDELAAMIANSGTVGPKNWWARARRRRAERKIRRAVDRVRAGFIEAEQESPFSQIVWHRDLNGHLLPPETCVVELLNILRPTVAIARFMVFAVHALSQRPDMRDRVAKDADFAHAFVQEVRRVYPFFPVVGGVARQAFEWRGHHFEKGRFFLLDLYGTDHHSALWPDPEDFQPERFVTREPSPFDLIPQGAGDPAQDHRCAGEWVTIAVMTKLIGVFAEKIDYRPSSQDDSIDLQEMPAGPQSGMTIKDARLCH</sequence>
<reference evidence="8 9" key="1">
    <citation type="submission" date="2017-04" db="EMBL/GenBank/DDBJ databases">
        <authorList>
            <person name="Afonso C.L."/>
            <person name="Miller P.J."/>
            <person name="Scott M.A."/>
            <person name="Spackman E."/>
            <person name="Goraichik I."/>
            <person name="Dimitrov K.M."/>
            <person name="Suarez D.L."/>
            <person name="Swayne D.E."/>
        </authorList>
    </citation>
    <scope>NUCLEOTIDE SEQUENCE [LARGE SCALE GENOMIC DNA]</scope>
    <source>
        <strain evidence="8 9">CGMCC 1.10972</strain>
    </source>
</reference>